<name>A0A1X9I2L7_STRSU</name>
<accession>A0A1X9I2L7</accession>
<protein>
    <submittedName>
        <fullName evidence="1">Uncharacterized protein</fullName>
    </submittedName>
</protein>
<dbReference type="AlphaFoldDB" id="A0A1X9I2L7"/>
<reference evidence="1" key="1">
    <citation type="journal article" date="2016" name="Front. Cell. Infect. Microbiol.">
        <title>Evolution and Diversity of the Antimicrobial Resistance Associated Mobilome in Streptococcus suis: A Probable Mobile Genetic Elements Reservoir for Other Streptococci.</title>
        <authorList>
            <person name="Huang J."/>
            <person name="Ma J."/>
            <person name="Shang K."/>
            <person name="Hu X."/>
            <person name="Liang Y."/>
            <person name="Li D."/>
            <person name="Wu Z."/>
            <person name="Dai L."/>
            <person name="Chen L."/>
            <person name="Wang L."/>
        </authorList>
    </citation>
    <scope>NUCLEOTIDE SEQUENCE</scope>
    <source>
        <strain evidence="1">JH1301</strain>
    </source>
</reference>
<sequence length="40" mass="4565">MVSSIMGISPAVLLRWQPERSEVSLSLFVSWQIGHHPIFE</sequence>
<proteinExistence type="predicted"/>
<dbReference type="EMBL" id="KX077887">
    <property type="protein sequence ID" value="ANJ64373.1"/>
    <property type="molecule type" value="Genomic_DNA"/>
</dbReference>
<evidence type="ECO:0000313" key="1">
    <source>
        <dbReference type="EMBL" id="ANJ64373.1"/>
    </source>
</evidence>
<organism evidence="1">
    <name type="scientific">Streptococcus suis</name>
    <dbReference type="NCBI Taxonomy" id="1307"/>
    <lineage>
        <taxon>Bacteria</taxon>
        <taxon>Bacillati</taxon>
        <taxon>Bacillota</taxon>
        <taxon>Bacilli</taxon>
        <taxon>Lactobacillales</taxon>
        <taxon>Streptococcaceae</taxon>
        <taxon>Streptococcus</taxon>
    </lineage>
</organism>